<name>A0A0B0NCL7_GOSAR</name>
<dbReference type="Proteomes" id="UP000032142">
    <property type="component" value="Unassembled WGS sequence"/>
</dbReference>
<evidence type="ECO:0000313" key="2">
    <source>
        <dbReference type="Proteomes" id="UP000032142"/>
    </source>
</evidence>
<accession>A0A0B0NCL7</accession>
<gene>
    <name evidence="1" type="ORF">F383_36215</name>
</gene>
<sequence>MERAALSKSYLGCLYRLWIGFLPP</sequence>
<keyword evidence="2" id="KW-1185">Reference proteome</keyword>
<protein>
    <submittedName>
        <fullName evidence="1">Uncharacterized protein</fullName>
    </submittedName>
</protein>
<dbReference type="AlphaFoldDB" id="A0A0B0NCL7"/>
<dbReference type="EMBL" id="JRRC01509288">
    <property type="protein sequence ID" value="KHG08776.1"/>
    <property type="molecule type" value="Genomic_DNA"/>
</dbReference>
<reference evidence="2" key="1">
    <citation type="submission" date="2014-09" db="EMBL/GenBank/DDBJ databases">
        <authorList>
            <person name="Mudge J."/>
            <person name="Ramaraj T."/>
            <person name="Lindquist I.E."/>
            <person name="Bharti A.K."/>
            <person name="Sundararajan A."/>
            <person name="Cameron C.T."/>
            <person name="Woodward J.E."/>
            <person name="May G.D."/>
            <person name="Brubaker C."/>
            <person name="Broadhvest J."/>
            <person name="Wilkins T.A."/>
        </authorList>
    </citation>
    <scope>NUCLEOTIDE SEQUENCE</scope>
    <source>
        <strain evidence="2">cv. AKA8401</strain>
    </source>
</reference>
<organism evidence="1 2">
    <name type="scientific">Gossypium arboreum</name>
    <name type="common">Tree cotton</name>
    <name type="synonym">Gossypium nanking</name>
    <dbReference type="NCBI Taxonomy" id="29729"/>
    <lineage>
        <taxon>Eukaryota</taxon>
        <taxon>Viridiplantae</taxon>
        <taxon>Streptophyta</taxon>
        <taxon>Embryophyta</taxon>
        <taxon>Tracheophyta</taxon>
        <taxon>Spermatophyta</taxon>
        <taxon>Magnoliopsida</taxon>
        <taxon>eudicotyledons</taxon>
        <taxon>Gunneridae</taxon>
        <taxon>Pentapetalae</taxon>
        <taxon>rosids</taxon>
        <taxon>malvids</taxon>
        <taxon>Malvales</taxon>
        <taxon>Malvaceae</taxon>
        <taxon>Malvoideae</taxon>
        <taxon>Gossypium</taxon>
    </lineage>
</organism>
<evidence type="ECO:0000313" key="1">
    <source>
        <dbReference type="EMBL" id="KHG08776.1"/>
    </source>
</evidence>
<comment type="caution">
    <text evidence="1">The sequence shown here is derived from an EMBL/GenBank/DDBJ whole genome shotgun (WGS) entry which is preliminary data.</text>
</comment>
<proteinExistence type="predicted"/>